<evidence type="ECO:0000313" key="2">
    <source>
        <dbReference type="WBParaSite" id="RSKR_0000669200.1"/>
    </source>
</evidence>
<dbReference type="WBParaSite" id="RSKR_0000669200.1">
    <property type="protein sequence ID" value="RSKR_0000669200.1"/>
    <property type="gene ID" value="RSKR_0000669200"/>
</dbReference>
<sequence length="171" mass="20294">MWFEGYHQNLIKLVSIIVLLLLIERCKTEKIRPGHAPLWGEHRVVQLRQDQANIEARERDPEWGYFEKTDLPPWMEPAFLNRHEEDDFLVSGRVKRNAEDGNDEDSEEVMPKHFRSLKRKEIPVTYRLHRDLLQYYRKGTRPVAHPNKLISVSMSVFLYQIVKLVSLAFSI</sequence>
<dbReference type="Proteomes" id="UP000095286">
    <property type="component" value="Unplaced"/>
</dbReference>
<evidence type="ECO:0000313" key="1">
    <source>
        <dbReference type="Proteomes" id="UP000095286"/>
    </source>
</evidence>
<reference evidence="2" key="1">
    <citation type="submission" date="2016-11" db="UniProtKB">
        <authorList>
            <consortium name="WormBaseParasite"/>
        </authorList>
    </citation>
    <scope>IDENTIFICATION</scope>
    <source>
        <strain evidence="2">KR3021</strain>
    </source>
</reference>
<name>A0AC35U2T3_9BILA</name>
<organism evidence="1 2">
    <name type="scientific">Rhabditophanes sp. KR3021</name>
    <dbReference type="NCBI Taxonomy" id="114890"/>
    <lineage>
        <taxon>Eukaryota</taxon>
        <taxon>Metazoa</taxon>
        <taxon>Ecdysozoa</taxon>
        <taxon>Nematoda</taxon>
        <taxon>Chromadorea</taxon>
        <taxon>Rhabditida</taxon>
        <taxon>Tylenchina</taxon>
        <taxon>Panagrolaimomorpha</taxon>
        <taxon>Strongyloidoidea</taxon>
        <taxon>Alloionematidae</taxon>
        <taxon>Rhabditophanes</taxon>
    </lineage>
</organism>
<protein>
    <submittedName>
        <fullName evidence="2">Uncharacterized protein</fullName>
    </submittedName>
</protein>
<accession>A0AC35U2T3</accession>
<proteinExistence type="predicted"/>